<feature type="chain" id="PRO_5046139380" description="Lipoprotein" evidence="1">
    <location>
        <begin position="21"/>
        <end position="216"/>
    </location>
</feature>
<reference evidence="3" key="1">
    <citation type="journal article" date="2019" name="Int. J. Syst. Evol. Microbiol.">
        <title>The Global Catalogue of Microorganisms (GCM) 10K type strain sequencing project: providing services to taxonomists for standard genome sequencing and annotation.</title>
        <authorList>
            <consortium name="The Broad Institute Genomics Platform"/>
            <consortium name="The Broad Institute Genome Sequencing Center for Infectious Disease"/>
            <person name="Wu L."/>
            <person name="Ma J."/>
        </authorList>
    </citation>
    <scope>NUCLEOTIDE SEQUENCE [LARGE SCALE GENOMIC DNA]</scope>
    <source>
        <strain evidence="3">JCM 16925</strain>
    </source>
</reference>
<protein>
    <recommendedName>
        <fullName evidence="4">Lipoprotein</fullName>
    </recommendedName>
</protein>
<evidence type="ECO:0000313" key="3">
    <source>
        <dbReference type="Proteomes" id="UP001499984"/>
    </source>
</evidence>
<evidence type="ECO:0008006" key="4">
    <source>
        <dbReference type="Google" id="ProtNLM"/>
    </source>
</evidence>
<accession>A0ABP7VV62</accession>
<gene>
    <name evidence="2" type="ORF">GCM10022233_61900</name>
</gene>
<organism evidence="2 3">
    <name type="scientific">Streptomyces shaanxiensis</name>
    <dbReference type="NCBI Taxonomy" id="653357"/>
    <lineage>
        <taxon>Bacteria</taxon>
        <taxon>Bacillati</taxon>
        <taxon>Actinomycetota</taxon>
        <taxon>Actinomycetes</taxon>
        <taxon>Kitasatosporales</taxon>
        <taxon>Streptomycetaceae</taxon>
        <taxon>Streptomyces</taxon>
    </lineage>
</organism>
<sequence length="216" mass="23131">MTKRTTLTLAVAVLPLLAMATVGCSSDKSEGETTSLPQLAREVCDSSLSPAARKDFEKLFAGRKVEEASYSSNLTKVADELKQAKGDDVEACGVVLSDTTDRGMIIRFGWAYGLMSPSDTSETAFFSVGDQAYSDGRIAYALVKCSASVPNLDPEEKHYLLARLNGPDSELPLAERQKLQISLLYPVLRKMAGLVGCKEAADLTASPSLSTTRGPE</sequence>
<comment type="caution">
    <text evidence="2">The sequence shown here is derived from an EMBL/GenBank/DDBJ whole genome shotgun (WGS) entry which is preliminary data.</text>
</comment>
<dbReference type="PROSITE" id="PS51257">
    <property type="entry name" value="PROKAR_LIPOPROTEIN"/>
    <property type="match status" value="1"/>
</dbReference>
<evidence type="ECO:0000313" key="2">
    <source>
        <dbReference type="EMBL" id="GAA4075239.1"/>
    </source>
</evidence>
<dbReference type="Proteomes" id="UP001499984">
    <property type="component" value="Unassembled WGS sequence"/>
</dbReference>
<proteinExistence type="predicted"/>
<feature type="signal peptide" evidence="1">
    <location>
        <begin position="1"/>
        <end position="20"/>
    </location>
</feature>
<dbReference type="RefSeq" id="WP_345017625.1">
    <property type="nucleotide sequence ID" value="NZ_BAAAZY010000019.1"/>
</dbReference>
<name>A0ABP7VV62_9ACTN</name>
<keyword evidence="1" id="KW-0732">Signal</keyword>
<dbReference type="EMBL" id="BAAAZY010000019">
    <property type="protein sequence ID" value="GAA4075239.1"/>
    <property type="molecule type" value="Genomic_DNA"/>
</dbReference>
<evidence type="ECO:0000256" key="1">
    <source>
        <dbReference type="SAM" id="SignalP"/>
    </source>
</evidence>
<keyword evidence="3" id="KW-1185">Reference proteome</keyword>